<organism evidence="1 2">
    <name type="scientific">Elasticomyces elasticus</name>
    <dbReference type="NCBI Taxonomy" id="574655"/>
    <lineage>
        <taxon>Eukaryota</taxon>
        <taxon>Fungi</taxon>
        <taxon>Dikarya</taxon>
        <taxon>Ascomycota</taxon>
        <taxon>Pezizomycotina</taxon>
        <taxon>Dothideomycetes</taxon>
        <taxon>Dothideomycetidae</taxon>
        <taxon>Mycosphaerellales</taxon>
        <taxon>Teratosphaeriaceae</taxon>
        <taxon>Elasticomyces</taxon>
    </lineage>
</organism>
<name>A0AAN8A636_9PEZI</name>
<dbReference type="EMBL" id="JAVRQU010000002">
    <property type="protein sequence ID" value="KAK5706674.1"/>
    <property type="molecule type" value="Genomic_DNA"/>
</dbReference>
<dbReference type="AlphaFoldDB" id="A0AAN8A636"/>
<reference evidence="1" key="1">
    <citation type="submission" date="2023-08" db="EMBL/GenBank/DDBJ databases">
        <title>Black Yeasts Isolated from many extreme environments.</title>
        <authorList>
            <person name="Coleine C."/>
            <person name="Stajich J.E."/>
            <person name="Selbmann L."/>
        </authorList>
    </citation>
    <scope>NUCLEOTIDE SEQUENCE</scope>
    <source>
        <strain evidence="1">CCFEE 5810</strain>
    </source>
</reference>
<dbReference type="Proteomes" id="UP001310594">
    <property type="component" value="Unassembled WGS sequence"/>
</dbReference>
<protein>
    <submittedName>
        <fullName evidence="1">Uncharacterized protein</fullName>
    </submittedName>
</protein>
<accession>A0AAN8A636</accession>
<sequence>MSSSWRRTRMSRKTTTKKFVTDNNILEKGFTAIAAYFVPDRHQTRQFEHDFELAQMEEQFKREQDQIQQEMDKNIGDGAACTSSSPFNFNILENVAAAMAASYYPTAAELYLADVGKREHC</sequence>
<evidence type="ECO:0000313" key="2">
    <source>
        <dbReference type="Proteomes" id="UP001310594"/>
    </source>
</evidence>
<comment type="caution">
    <text evidence="1">The sequence shown here is derived from an EMBL/GenBank/DDBJ whole genome shotgun (WGS) entry which is preliminary data.</text>
</comment>
<evidence type="ECO:0000313" key="1">
    <source>
        <dbReference type="EMBL" id="KAK5706674.1"/>
    </source>
</evidence>
<gene>
    <name evidence="1" type="ORF">LTR97_001664</name>
</gene>
<proteinExistence type="predicted"/>